<proteinExistence type="predicted"/>
<keyword evidence="3" id="KW-1185">Reference proteome</keyword>
<name>A0ABQ7G638_DUNSA</name>
<sequence>MRARARIRTHTSRWFYSCQSGACNFFKWAPDQPNPSSNAAGGSNSSPSGRSGGQGNFPASGGRILGGAGGGGEALQGGGVPWAGGSPFSMMGSPTCSMQHQQQYQAQHVQGSPYAFGQQQQQQQQQLMGSPVPAAQR</sequence>
<evidence type="ECO:0000313" key="3">
    <source>
        <dbReference type="Proteomes" id="UP000815325"/>
    </source>
</evidence>
<dbReference type="EMBL" id="MU070082">
    <property type="protein sequence ID" value="KAF5830066.1"/>
    <property type="molecule type" value="Genomic_DNA"/>
</dbReference>
<evidence type="ECO:0000313" key="2">
    <source>
        <dbReference type="EMBL" id="KAF5830066.1"/>
    </source>
</evidence>
<feature type="compositionally biased region" description="Low complexity" evidence="1">
    <location>
        <begin position="99"/>
        <end position="110"/>
    </location>
</feature>
<reference evidence="2" key="1">
    <citation type="submission" date="2017-08" db="EMBL/GenBank/DDBJ databases">
        <authorList>
            <person name="Polle J.E."/>
            <person name="Barry K."/>
            <person name="Cushman J."/>
            <person name="Schmutz J."/>
            <person name="Tran D."/>
            <person name="Hathwaick L.T."/>
            <person name="Yim W.C."/>
            <person name="Jenkins J."/>
            <person name="Mckie-Krisberg Z.M."/>
            <person name="Prochnik S."/>
            <person name="Lindquist E."/>
            <person name="Dockter R.B."/>
            <person name="Adam C."/>
            <person name="Molina H."/>
            <person name="Bunkerborg J."/>
            <person name="Jin E."/>
            <person name="Buchheim M."/>
            <person name="Magnuson J."/>
        </authorList>
    </citation>
    <scope>NUCLEOTIDE SEQUENCE</scope>
    <source>
        <strain evidence="2">CCAP 19/18</strain>
    </source>
</reference>
<gene>
    <name evidence="2" type="ORF">DUNSADRAFT_15066</name>
</gene>
<dbReference type="Proteomes" id="UP000815325">
    <property type="component" value="Unassembled WGS sequence"/>
</dbReference>
<accession>A0ABQ7G638</accession>
<evidence type="ECO:0000256" key="1">
    <source>
        <dbReference type="SAM" id="MobiDB-lite"/>
    </source>
</evidence>
<feature type="compositionally biased region" description="Low complexity" evidence="1">
    <location>
        <begin position="34"/>
        <end position="49"/>
    </location>
</feature>
<protein>
    <recommendedName>
        <fullName evidence="4">Zinc finger GRF-type domain-containing protein</fullName>
    </recommendedName>
</protein>
<evidence type="ECO:0008006" key="4">
    <source>
        <dbReference type="Google" id="ProtNLM"/>
    </source>
</evidence>
<feature type="compositionally biased region" description="Gly residues" evidence="1">
    <location>
        <begin position="63"/>
        <end position="82"/>
    </location>
</feature>
<comment type="caution">
    <text evidence="2">The sequence shown here is derived from an EMBL/GenBank/DDBJ whole genome shotgun (WGS) entry which is preliminary data.</text>
</comment>
<organism evidence="2 3">
    <name type="scientific">Dunaliella salina</name>
    <name type="common">Green alga</name>
    <name type="synonym">Protococcus salinus</name>
    <dbReference type="NCBI Taxonomy" id="3046"/>
    <lineage>
        <taxon>Eukaryota</taxon>
        <taxon>Viridiplantae</taxon>
        <taxon>Chlorophyta</taxon>
        <taxon>core chlorophytes</taxon>
        <taxon>Chlorophyceae</taxon>
        <taxon>CS clade</taxon>
        <taxon>Chlamydomonadales</taxon>
        <taxon>Dunaliellaceae</taxon>
        <taxon>Dunaliella</taxon>
    </lineage>
</organism>
<feature type="region of interest" description="Disordered" evidence="1">
    <location>
        <begin position="30"/>
        <end position="137"/>
    </location>
</feature>